<organism evidence="3 4">
    <name type="scientific">Rhodnius prolixus</name>
    <name type="common">Triatomid bug</name>
    <dbReference type="NCBI Taxonomy" id="13249"/>
    <lineage>
        <taxon>Eukaryota</taxon>
        <taxon>Metazoa</taxon>
        <taxon>Ecdysozoa</taxon>
        <taxon>Arthropoda</taxon>
        <taxon>Hexapoda</taxon>
        <taxon>Insecta</taxon>
        <taxon>Pterygota</taxon>
        <taxon>Neoptera</taxon>
        <taxon>Paraneoptera</taxon>
        <taxon>Hemiptera</taxon>
        <taxon>Heteroptera</taxon>
        <taxon>Panheteroptera</taxon>
        <taxon>Cimicomorpha</taxon>
        <taxon>Reduviidae</taxon>
        <taxon>Triatominae</taxon>
        <taxon>Rhodnius</taxon>
    </lineage>
</organism>
<reference evidence="3" key="1">
    <citation type="submission" date="2015-05" db="UniProtKB">
        <authorList>
            <consortium name="EnsemblMetazoa"/>
        </authorList>
    </citation>
    <scope>IDENTIFICATION</scope>
</reference>
<dbReference type="VEuPathDB" id="VectorBase:RPRC015457"/>
<dbReference type="InParanoid" id="T1IGN8"/>
<dbReference type="Proteomes" id="UP000015103">
    <property type="component" value="Unassembled WGS sequence"/>
</dbReference>
<evidence type="ECO:0000313" key="3">
    <source>
        <dbReference type="EnsemblMetazoa" id="RPRC015457-PA"/>
    </source>
</evidence>
<dbReference type="HOGENOM" id="CLU_1301069_0_0_1"/>
<evidence type="ECO:0000259" key="2">
    <source>
        <dbReference type="Pfam" id="PF25298"/>
    </source>
</evidence>
<dbReference type="InterPro" id="IPR057251">
    <property type="entry name" value="FP_C"/>
</dbReference>
<sequence length="212" mass="24531">MSQTLMLENLLVLINKIFTAIDLTLREEFIFDCYRILPKKNVKTAFSPPIIVKLTSNLYKKDILRQKKLKKNNLKLDLLDGESGGQPIYINELMSPFNNRLFKEAKIYQSQGKIKYVWFNNNNVKIRISDNSQIKLIKSLEDFDKIFKATKKDVSNVLLSEDDVEYGYPDSDFSSTSQASTSSKLKKRKVKPHGTMDLFLRPHPKNLPKPKV</sequence>
<evidence type="ECO:0000256" key="1">
    <source>
        <dbReference type="SAM" id="MobiDB-lite"/>
    </source>
</evidence>
<keyword evidence="4" id="KW-1185">Reference proteome</keyword>
<name>T1IGN8_RHOPR</name>
<feature type="domain" description="FP protein C-terminal" evidence="2">
    <location>
        <begin position="96"/>
        <end position="146"/>
    </location>
</feature>
<dbReference type="EnsemblMetazoa" id="RPRC015457-RA">
    <property type="protein sequence ID" value="RPRC015457-PA"/>
    <property type="gene ID" value="RPRC015457"/>
</dbReference>
<proteinExistence type="predicted"/>
<dbReference type="Pfam" id="PF25298">
    <property type="entry name" value="Baculo_FP_2nd"/>
    <property type="match status" value="1"/>
</dbReference>
<accession>T1IGN8</accession>
<feature type="compositionally biased region" description="Low complexity" evidence="1">
    <location>
        <begin position="170"/>
        <end position="183"/>
    </location>
</feature>
<feature type="compositionally biased region" description="Basic residues" evidence="1">
    <location>
        <begin position="202"/>
        <end position="212"/>
    </location>
</feature>
<feature type="region of interest" description="Disordered" evidence="1">
    <location>
        <begin position="167"/>
        <end position="212"/>
    </location>
</feature>
<protein>
    <recommendedName>
        <fullName evidence="2">FP protein C-terminal domain-containing protein</fullName>
    </recommendedName>
</protein>
<evidence type="ECO:0000313" key="4">
    <source>
        <dbReference type="Proteomes" id="UP000015103"/>
    </source>
</evidence>
<dbReference type="AlphaFoldDB" id="T1IGN8"/>
<dbReference type="EMBL" id="ACPB03009971">
    <property type="status" value="NOT_ANNOTATED_CDS"/>
    <property type="molecule type" value="Genomic_DNA"/>
</dbReference>